<dbReference type="PANTHER" id="PTHR45832:SF22">
    <property type="entry name" value="SERINE_THREONINE-PROTEIN KINASE SAMKA-RELATED"/>
    <property type="match status" value="1"/>
</dbReference>
<dbReference type="InterPro" id="IPR008271">
    <property type="entry name" value="Ser/Thr_kinase_AS"/>
</dbReference>
<dbReference type="InterPro" id="IPR011009">
    <property type="entry name" value="Kinase-like_dom_sf"/>
</dbReference>
<dbReference type="AlphaFoldDB" id="A0A0V1MNU9"/>
<keyword evidence="5" id="KW-0723">Serine/threonine-protein kinase</keyword>
<evidence type="ECO:0000256" key="8">
    <source>
        <dbReference type="ARBA" id="ARBA00022777"/>
    </source>
</evidence>
<evidence type="ECO:0000256" key="1">
    <source>
        <dbReference type="ARBA" id="ARBA00004496"/>
    </source>
</evidence>
<dbReference type="Proteomes" id="UP000054843">
    <property type="component" value="Unassembled WGS sequence"/>
</dbReference>
<dbReference type="SMART" id="SM00285">
    <property type="entry name" value="PBD"/>
    <property type="match status" value="1"/>
</dbReference>
<dbReference type="InterPro" id="IPR017441">
    <property type="entry name" value="Protein_kinase_ATP_BS"/>
</dbReference>
<keyword evidence="7 12" id="KW-0547">Nucleotide-binding</keyword>
<dbReference type="SMART" id="SM00220">
    <property type="entry name" value="S_TKc"/>
    <property type="match status" value="1"/>
</dbReference>
<evidence type="ECO:0000256" key="13">
    <source>
        <dbReference type="SAM" id="MobiDB-lite"/>
    </source>
</evidence>
<evidence type="ECO:0000256" key="3">
    <source>
        <dbReference type="ARBA" id="ARBA00012513"/>
    </source>
</evidence>
<dbReference type="PROSITE" id="PS50011">
    <property type="entry name" value="PROTEIN_KINASE_DOM"/>
    <property type="match status" value="1"/>
</dbReference>
<dbReference type="PROSITE" id="PS50108">
    <property type="entry name" value="CRIB"/>
    <property type="match status" value="1"/>
</dbReference>
<evidence type="ECO:0000256" key="7">
    <source>
        <dbReference type="ARBA" id="ARBA00022741"/>
    </source>
</evidence>
<dbReference type="InterPro" id="IPR000095">
    <property type="entry name" value="CRIB_dom"/>
</dbReference>
<accession>A0A0V1MNU9</accession>
<evidence type="ECO:0000259" key="14">
    <source>
        <dbReference type="PROSITE" id="PS50011"/>
    </source>
</evidence>
<dbReference type="GO" id="GO:0005737">
    <property type="term" value="C:cytoplasm"/>
    <property type="evidence" value="ECO:0007669"/>
    <property type="project" value="UniProtKB-SubCell"/>
</dbReference>
<dbReference type="EC" id="2.7.11.1" evidence="3"/>
<dbReference type="OrthoDB" id="1022360at2759"/>
<dbReference type="Gene3D" id="1.10.510.10">
    <property type="entry name" value="Transferase(Phosphotransferase) domain 1"/>
    <property type="match status" value="1"/>
</dbReference>
<evidence type="ECO:0000259" key="15">
    <source>
        <dbReference type="PROSITE" id="PS50108"/>
    </source>
</evidence>
<keyword evidence="9 12" id="KW-0067">ATP-binding</keyword>
<dbReference type="Pfam" id="PF00786">
    <property type="entry name" value="PBD"/>
    <property type="match status" value="1"/>
</dbReference>
<comment type="similarity">
    <text evidence="2">Belongs to the protein kinase superfamily. STE Ser/Thr protein kinase family. STE20 subfamily.</text>
</comment>
<evidence type="ECO:0000256" key="2">
    <source>
        <dbReference type="ARBA" id="ARBA00008874"/>
    </source>
</evidence>
<reference evidence="16 17" key="1">
    <citation type="submission" date="2015-01" db="EMBL/GenBank/DDBJ databases">
        <title>Evolution of Trichinella species and genotypes.</title>
        <authorList>
            <person name="Korhonen P.K."/>
            <person name="Edoardo P."/>
            <person name="Giuseppe L.R."/>
            <person name="Gasser R.B."/>
        </authorList>
    </citation>
    <scope>NUCLEOTIDE SEQUENCE [LARGE SCALE GENOMIC DNA]</scope>
    <source>
        <strain evidence="16">ISS1980</strain>
    </source>
</reference>
<keyword evidence="8 16" id="KW-0418">Kinase</keyword>
<evidence type="ECO:0000256" key="4">
    <source>
        <dbReference type="ARBA" id="ARBA00022490"/>
    </source>
</evidence>
<feature type="non-terminal residue" evidence="16">
    <location>
        <position position="1"/>
    </location>
</feature>
<dbReference type="GO" id="GO:0005524">
    <property type="term" value="F:ATP binding"/>
    <property type="evidence" value="ECO:0007669"/>
    <property type="project" value="UniProtKB-UniRule"/>
</dbReference>
<feature type="compositionally biased region" description="Low complexity" evidence="13">
    <location>
        <begin position="632"/>
        <end position="652"/>
    </location>
</feature>
<dbReference type="Gene3D" id="3.90.810.10">
    <property type="entry name" value="CRIB domain"/>
    <property type="match status" value="1"/>
</dbReference>
<evidence type="ECO:0000313" key="17">
    <source>
        <dbReference type="Proteomes" id="UP000054843"/>
    </source>
</evidence>
<dbReference type="EMBL" id="JYDO01000063">
    <property type="protein sequence ID" value="KRZ73497.1"/>
    <property type="molecule type" value="Genomic_DNA"/>
</dbReference>
<dbReference type="PROSITE" id="PS00107">
    <property type="entry name" value="PROTEIN_KINASE_ATP"/>
    <property type="match status" value="1"/>
</dbReference>
<evidence type="ECO:0000256" key="12">
    <source>
        <dbReference type="PROSITE-ProRule" id="PRU10141"/>
    </source>
</evidence>
<dbReference type="PANTHER" id="PTHR45832">
    <property type="entry name" value="SERINE/THREONINE-PROTEIN KINASE SAMKA-RELATED-RELATED"/>
    <property type="match status" value="1"/>
</dbReference>
<dbReference type="STRING" id="268474.A0A0V1MNU9"/>
<keyword evidence="4" id="KW-0963">Cytoplasm</keyword>
<dbReference type="CDD" id="cd06614">
    <property type="entry name" value="STKc_PAK"/>
    <property type="match status" value="1"/>
</dbReference>
<gene>
    <name evidence="16" type="primary">Pak1</name>
    <name evidence="16" type="ORF">T10_6116</name>
</gene>
<feature type="region of interest" description="Disordered" evidence="13">
    <location>
        <begin position="224"/>
        <end position="249"/>
    </location>
</feature>
<evidence type="ECO:0000256" key="5">
    <source>
        <dbReference type="ARBA" id="ARBA00022527"/>
    </source>
</evidence>
<organism evidence="16 17">
    <name type="scientific">Trichinella papuae</name>
    <dbReference type="NCBI Taxonomy" id="268474"/>
    <lineage>
        <taxon>Eukaryota</taxon>
        <taxon>Metazoa</taxon>
        <taxon>Ecdysozoa</taxon>
        <taxon>Nematoda</taxon>
        <taxon>Enoplea</taxon>
        <taxon>Dorylaimia</taxon>
        <taxon>Trichinellida</taxon>
        <taxon>Trichinellidae</taxon>
        <taxon>Trichinella</taxon>
    </lineage>
</organism>
<feature type="binding site" evidence="12">
    <location>
        <position position="369"/>
    </location>
    <ligand>
        <name>ATP</name>
        <dbReference type="ChEBI" id="CHEBI:30616"/>
    </ligand>
</feature>
<dbReference type="InterPro" id="IPR000719">
    <property type="entry name" value="Prot_kinase_dom"/>
</dbReference>
<name>A0A0V1MNU9_9BILA</name>
<dbReference type="InterPro" id="IPR051931">
    <property type="entry name" value="PAK3-like"/>
</dbReference>
<dbReference type="InterPro" id="IPR033923">
    <property type="entry name" value="PAK_BD"/>
</dbReference>
<evidence type="ECO:0000256" key="11">
    <source>
        <dbReference type="ARBA" id="ARBA00048679"/>
    </source>
</evidence>
<dbReference type="GO" id="GO:0004674">
    <property type="term" value="F:protein serine/threonine kinase activity"/>
    <property type="evidence" value="ECO:0007669"/>
    <property type="project" value="UniProtKB-KW"/>
</dbReference>
<dbReference type="GO" id="GO:0106310">
    <property type="term" value="F:protein serine kinase activity"/>
    <property type="evidence" value="ECO:0007669"/>
    <property type="project" value="RHEA"/>
</dbReference>
<feature type="region of interest" description="Disordered" evidence="13">
    <location>
        <begin position="265"/>
        <end position="293"/>
    </location>
</feature>
<comment type="subcellular location">
    <subcellularLocation>
        <location evidence="1">Cytoplasm</location>
    </subcellularLocation>
</comment>
<dbReference type="SUPFAM" id="SSF56112">
    <property type="entry name" value="Protein kinase-like (PK-like)"/>
    <property type="match status" value="1"/>
</dbReference>
<comment type="catalytic activity">
    <reaction evidence="11">
        <text>L-seryl-[protein] + ATP = O-phospho-L-seryl-[protein] + ADP + H(+)</text>
        <dbReference type="Rhea" id="RHEA:17989"/>
        <dbReference type="Rhea" id="RHEA-COMP:9863"/>
        <dbReference type="Rhea" id="RHEA-COMP:11604"/>
        <dbReference type="ChEBI" id="CHEBI:15378"/>
        <dbReference type="ChEBI" id="CHEBI:29999"/>
        <dbReference type="ChEBI" id="CHEBI:30616"/>
        <dbReference type="ChEBI" id="CHEBI:83421"/>
        <dbReference type="ChEBI" id="CHEBI:456216"/>
        <dbReference type="EC" id="2.7.11.1"/>
    </reaction>
</comment>
<keyword evidence="6" id="KW-0808">Transferase</keyword>
<comment type="catalytic activity">
    <reaction evidence="10">
        <text>L-threonyl-[protein] + ATP = O-phospho-L-threonyl-[protein] + ADP + H(+)</text>
        <dbReference type="Rhea" id="RHEA:46608"/>
        <dbReference type="Rhea" id="RHEA-COMP:11060"/>
        <dbReference type="Rhea" id="RHEA-COMP:11605"/>
        <dbReference type="ChEBI" id="CHEBI:15378"/>
        <dbReference type="ChEBI" id="CHEBI:30013"/>
        <dbReference type="ChEBI" id="CHEBI:30616"/>
        <dbReference type="ChEBI" id="CHEBI:61977"/>
        <dbReference type="ChEBI" id="CHEBI:456216"/>
        <dbReference type="EC" id="2.7.11.1"/>
    </reaction>
</comment>
<evidence type="ECO:0000313" key="16">
    <source>
        <dbReference type="EMBL" id="KRZ73497.1"/>
    </source>
</evidence>
<dbReference type="Pfam" id="PF00069">
    <property type="entry name" value="Pkinase"/>
    <property type="match status" value="1"/>
</dbReference>
<feature type="region of interest" description="Disordered" evidence="13">
    <location>
        <begin position="615"/>
        <end position="652"/>
    </location>
</feature>
<keyword evidence="17" id="KW-1185">Reference proteome</keyword>
<feature type="compositionally biased region" description="Pro residues" evidence="13">
    <location>
        <begin position="237"/>
        <end position="246"/>
    </location>
</feature>
<evidence type="ECO:0000256" key="6">
    <source>
        <dbReference type="ARBA" id="ARBA00022679"/>
    </source>
</evidence>
<protein>
    <recommendedName>
        <fullName evidence="3">non-specific serine/threonine protein kinase</fullName>
        <ecNumber evidence="3">2.7.11.1</ecNumber>
    </recommendedName>
</protein>
<dbReference type="PROSITE" id="PS00108">
    <property type="entry name" value="PROTEIN_KINASE_ST"/>
    <property type="match status" value="1"/>
</dbReference>
<evidence type="ECO:0000256" key="9">
    <source>
        <dbReference type="ARBA" id="ARBA00022840"/>
    </source>
</evidence>
<dbReference type="Gene3D" id="3.30.200.20">
    <property type="entry name" value="Phosphorylase Kinase, domain 1"/>
    <property type="match status" value="1"/>
</dbReference>
<sequence>LSNDNSPSPRLAKVTGPVDQAIVSVVDAQSKKAQRRIFTSVCIFFRVLFLASLHHRRRLLVRYTHTHTHTEEEDLEKEEDMITILKSFFKTGSDVESGSSDAEDSVRISKPYNTKHEFHVGYNEQTGEFSGVPEPWLKLLHTQISFNLSSFSKADQKKNPRAVVHALKFYATSIKRKQPTKFLIQKDSIIQSDDDLIDVDPETCSPPLSVRTDKEPIIQQAKFVQPEPEVKELEQRPTPPPLPPKPQIREKNRNIFAQQAKQRQINNEVAENLPTTVQPTSKEQSSGQCQSAEQCRKISADDAETVAERKQSTVVLSTRDSRILEELKSIVSPENPSEKYEFISKIGSGASGKVYLAKNPSTQQTVAIKCMDFKAQQKKEMLLTEIKVMKQYRHRNLVNYLESFLVEEDDLWVVMEYLEGGCLTDVVTETILDERQIASVLLECLKALHFLHSHSIIHRDIKSDNVLLGLDGSVKLTDFGFCAQLNPQRSKRSTMVGTPYWMAPEVVNRKQYNHKVDIWSLGIMALEMLDGEPPYLNEAPLKALYLIAQHGKPEIKQIDRLSASFVDFLDRCLCVDVEERATAEQLLAHPFLTCASPLSRLVPYIRAVKQMKLKAKAPTVDQQQQHHHHHQQQQQYQQNNNSNNTNTTTTITTTTGTTIDSATAAATPQSVYNSDFHQ</sequence>
<proteinExistence type="inferred from homology"/>
<dbReference type="FunFam" id="1.10.510.10:FF:000011">
    <property type="entry name" value="Non-specific serine/threonine protein kinase"/>
    <property type="match status" value="1"/>
</dbReference>
<dbReference type="FunFam" id="3.30.200.20:FF:000705">
    <property type="entry name" value="Non-specific serine/threonine protein kinase"/>
    <property type="match status" value="1"/>
</dbReference>
<feature type="domain" description="CRIB" evidence="15">
    <location>
        <begin position="108"/>
        <end position="121"/>
    </location>
</feature>
<comment type="caution">
    <text evidence="16">The sequence shown here is derived from an EMBL/GenBank/DDBJ whole genome shotgun (WGS) entry which is preliminary data.</text>
</comment>
<feature type="domain" description="Protein kinase" evidence="14">
    <location>
        <begin position="340"/>
        <end position="592"/>
    </location>
</feature>
<dbReference type="CDD" id="cd01093">
    <property type="entry name" value="CRIB_PAK_like"/>
    <property type="match status" value="1"/>
</dbReference>
<dbReference type="InterPro" id="IPR036936">
    <property type="entry name" value="CRIB_dom_sf"/>
</dbReference>
<evidence type="ECO:0000256" key="10">
    <source>
        <dbReference type="ARBA" id="ARBA00047899"/>
    </source>
</evidence>